<dbReference type="EMBL" id="CP053097">
    <property type="protein sequence ID" value="QJR44347.1"/>
    <property type="molecule type" value="Genomic_DNA"/>
</dbReference>
<comment type="similarity">
    <text evidence="1">Belongs to the flavin oxidoreductase frp family.</text>
</comment>
<evidence type="ECO:0000259" key="5">
    <source>
        <dbReference type="Pfam" id="PF00881"/>
    </source>
</evidence>
<keyword evidence="3" id="KW-0288">FMN</keyword>
<evidence type="ECO:0000313" key="6">
    <source>
        <dbReference type="EMBL" id="QJR44347.1"/>
    </source>
</evidence>
<dbReference type="KEGG" id="mmio:HLA92_02815"/>
<dbReference type="AlphaFoldDB" id="A0A6M4JE32"/>
<gene>
    <name evidence="6" type="ORF">HLA92_02815</name>
</gene>
<evidence type="ECO:0000256" key="1">
    <source>
        <dbReference type="ARBA" id="ARBA00008366"/>
    </source>
</evidence>
<dbReference type="Pfam" id="PF00881">
    <property type="entry name" value="Nitroreductase"/>
    <property type="match status" value="1"/>
</dbReference>
<dbReference type="InterPro" id="IPR000415">
    <property type="entry name" value="Nitroreductase-like"/>
</dbReference>
<keyword evidence="4" id="KW-0560">Oxidoreductase</keyword>
<sequence>MTFSEKIKNRYSVRDFDPQKKLTPEQEQQILDAVSSAPTSSNWHSSSAIVIKDPKVLERLGQIHPRAKQIQTCSMLIVFLADYNRMNMALKEFPEYKYNNHDSETYTVAVGDAFIQATTAQAMAIDLGLGTCFLGLVRVAVQEIIEVLNIKGQAFPVIALAIGHKNTEGIVKPKLNRIYQEKYNIEQVTKEVAEYNITIKKFFETNAQTTTPLTYTEAMAKVGSSYKMNTKEIEDIWELELKK</sequence>
<keyword evidence="7" id="KW-1185">Reference proteome</keyword>
<dbReference type="PANTHER" id="PTHR43425">
    <property type="entry name" value="OXYGEN-INSENSITIVE NADPH NITROREDUCTASE"/>
    <property type="match status" value="1"/>
</dbReference>
<dbReference type="Gene3D" id="3.40.109.10">
    <property type="entry name" value="NADH Oxidase"/>
    <property type="match status" value="1"/>
</dbReference>
<reference evidence="6 7" key="1">
    <citation type="submission" date="2020-05" db="EMBL/GenBank/DDBJ databases">
        <title>Novel Mycoplasma species detected in Mirounga angustirostris (northern elephant seal) from the USA.</title>
        <authorList>
            <person name="Volokhov D.V."/>
        </authorList>
    </citation>
    <scope>NUCLEOTIDE SEQUENCE [LARGE SCALE GENOMIC DNA]</scope>
    <source>
        <strain evidence="6 7">Mirounga ES2806-NAS</strain>
    </source>
</reference>
<accession>A0A6M4JE32</accession>
<dbReference type="InterPro" id="IPR016446">
    <property type="entry name" value="Flavin_OxRdtase_Frp"/>
</dbReference>
<evidence type="ECO:0000256" key="3">
    <source>
        <dbReference type="ARBA" id="ARBA00022643"/>
    </source>
</evidence>
<name>A0A6M4JE32_9MOLU</name>
<dbReference type="RefSeq" id="WP_171113329.1">
    <property type="nucleotide sequence ID" value="NZ_CP053097.1"/>
</dbReference>
<evidence type="ECO:0000256" key="2">
    <source>
        <dbReference type="ARBA" id="ARBA00022630"/>
    </source>
</evidence>
<dbReference type="SUPFAM" id="SSF55469">
    <property type="entry name" value="FMN-dependent nitroreductase-like"/>
    <property type="match status" value="1"/>
</dbReference>
<proteinExistence type="inferred from homology"/>
<dbReference type="GO" id="GO:0016491">
    <property type="term" value="F:oxidoreductase activity"/>
    <property type="evidence" value="ECO:0007669"/>
    <property type="project" value="UniProtKB-KW"/>
</dbReference>
<organism evidence="6 7">
    <name type="scientific">Mycoplasma miroungirhinis</name>
    <dbReference type="NCBI Taxonomy" id="754516"/>
    <lineage>
        <taxon>Bacteria</taxon>
        <taxon>Bacillati</taxon>
        <taxon>Mycoplasmatota</taxon>
        <taxon>Mollicutes</taxon>
        <taxon>Mycoplasmataceae</taxon>
        <taxon>Mycoplasma</taxon>
    </lineage>
</organism>
<dbReference type="Proteomes" id="UP000502118">
    <property type="component" value="Chromosome"/>
</dbReference>
<protein>
    <submittedName>
        <fullName evidence="6">Nitroreductase</fullName>
    </submittedName>
</protein>
<evidence type="ECO:0000313" key="7">
    <source>
        <dbReference type="Proteomes" id="UP000502118"/>
    </source>
</evidence>
<dbReference type="PANTHER" id="PTHR43425:SF2">
    <property type="entry name" value="OXYGEN-INSENSITIVE NADPH NITROREDUCTASE"/>
    <property type="match status" value="1"/>
</dbReference>
<evidence type="ECO:0000256" key="4">
    <source>
        <dbReference type="ARBA" id="ARBA00023002"/>
    </source>
</evidence>
<feature type="domain" description="Nitroreductase" evidence="5">
    <location>
        <begin position="7"/>
        <end position="164"/>
    </location>
</feature>
<keyword evidence="2" id="KW-0285">Flavoprotein</keyword>
<dbReference type="InterPro" id="IPR029479">
    <property type="entry name" value="Nitroreductase"/>
</dbReference>